<dbReference type="GO" id="GO:0007052">
    <property type="term" value="P:mitotic spindle organization"/>
    <property type="evidence" value="ECO:0007669"/>
    <property type="project" value="TreeGrafter"/>
</dbReference>
<evidence type="ECO:0000313" key="7">
    <source>
        <dbReference type="EMBL" id="KAL0338312.1"/>
    </source>
</evidence>
<dbReference type="FunFam" id="1.10.150.280:FF:000003">
    <property type="entry name" value="Kinesin-like protein KIN-10C"/>
    <property type="match status" value="1"/>
</dbReference>
<dbReference type="GO" id="GO:0005874">
    <property type="term" value="C:microtubule"/>
    <property type="evidence" value="ECO:0007669"/>
    <property type="project" value="UniProtKB-KW"/>
</dbReference>
<dbReference type="AlphaFoldDB" id="A0AAW2N2W7"/>
<dbReference type="InterPro" id="IPR001752">
    <property type="entry name" value="Kinesin_motor_dom"/>
</dbReference>
<dbReference type="EMBL" id="JACGWK010000008">
    <property type="protein sequence ID" value="KAL0338312.1"/>
    <property type="molecule type" value="Genomic_DNA"/>
</dbReference>
<dbReference type="GO" id="GO:0008017">
    <property type="term" value="F:microtubule binding"/>
    <property type="evidence" value="ECO:0007669"/>
    <property type="project" value="InterPro"/>
</dbReference>
<dbReference type="PROSITE" id="PS50067">
    <property type="entry name" value="KINESIN_MOTOR_2"/>
    <property type="match status" value="1"/>
</dbReference>
<evidence type="ECO:0000256" key="2">
    <source>
        <dbReference type="ARBA" id="ARBA00023175"/>
    </source>
</evidence>
<dbReference type="SUPFAM" id="SSF52540">
    <property type="entry name" value="P-loop containing nucleoside triphosphate hydrolases"/>
    <property type="match status" value="1"/>
</dbReference>
<dbReference type="PRINTS" id="PR00380">
    <property type="entry name" value="KINESINHEAVY"/>
</dbReference>
<evidence type="ECO:0000256" key="5">
    <source>
        <dbReference type="SAM" id="MobiDB-lite"/>
    </source>
</evidence>
<evidence type="ECO:0000256" key="4">
    <source>
        <dbReference type="PROSITE-ProRule" id="PRU00283"/>
    </source>
</evidence>
<dbReference type="PANTHER" id="PTHR47969">
    <property type="entry name" value="CHROMOSOME-ASSOCIATED KINESIN KIF4A-RELATED"/>
    <property type="match status" value="1"/>
</dbReference>
<feature type="region of interest" description="Disordered" evidence="5">
    <location>
        <begin position="394"/>
        <end position="418"/>
    </location>
</feature>
<dbReference type="Pfam" id="PF12836">
    <property type="entry name" value="HHH_3"/>
    <property type="match status" value="1"/>
</dbReference>
<protein>
    <submittedName>
        <fullName evidence="7">Kinesin-like protein KIN-10B</fullName>
    </submittedName>
</protein>
<dbReference type="InterPro" id="IPR027417">
    <property type="entry name" value="P-loop_NTPase"/>
</dbReference>
<dbReference type="InterPro" id="IPR027640">
    <property type="entry name" value="Kinesin-like_fam"/>
</dbReference>
<reference evidence="7" key="2">
    <citation type="journal article" date="2024" name="Plant">
        <title>Genomic evolution and insights into agronomic trait innovations of Sesamum species.</title>
        <authorList>
            <person name="Miao H."/>
            <person name="Wang L."/>
            <person name="Qu L."/>
            <person name="Liu H."/>
            <person name="Sun Y."/>
            <person name="Le M."/>
            <person name="Wang Q."/>
            <person name="Wei S."/>
            <person name="Zheng Y."/>
            <person name="Lin W."/>
            <person name="Duan Y."/>
            <person name="Cao H."/>
            <person name="Xiong S."/>
            <person name="Wang X."/>
            <person name="Wei L."/>
            <person name="Li C."/>
            <person name="Ma Q."/>
            <person name="Ju M."/>
            <person name="Zhao R."/>
            <person name="Li G."/>
            <person name="Mu C."/>
            <person name="Tian Q."/>
            <person name="Mei H."/>
            <person name="Zhang T."/>
            <person name="Gao T."/>
            <person name="Zhang H."/>
        </authorList>
    </citation>
    <scope>NUCLEOTIDE SEQUENCE</scope>
    <source>
        <strain evidence="7">G01</strain>
    </source>
</reference>
<feature type="compositionally biased region" description="Polar residues" evidence="5">
    <location>
        <begin position="337"/>
        <end position="353"/>
    </location>
</feature>
<dbReference type="GO" id="GO:0051231">
    <property type="term" value="P:spindle elongation"/>
    <property type="evidence" value="ECO:0007669"/>
    <property type="project" value="TreeGrafter"/>
</dbReference>
<keyword evidence="4" id="KW-0067">ATP-binding</keyword>
<proteinExistence type="inferred from homology"/>
<dbReference type="GO" id="GO:0005875">
    <property type="term" value="C:microtubule associated complex"/>
    <property type="evidence" value="ECO:0007669"/>
    <property type="project" value="TreeGrafter"/>
</dbReference>
<feature type="domain" description="Kinesin motor" evidence="6">
    <location>
        <begin position="33"/>
        <end position="269"/>
    </location>
</feature>
<evidence type="ECO:0000256" key="3">
    <source>
        <dbReference type="ARBA" id="ARBA00061615"/>
    </source>
</evidence>
<feature type="region of interest" description="Disordered" evidence="5">
    <location>
        <begin position="324"/>
        <end position="362"/>
    </location>
</feature>
<dbReference type="PANTHER" id="PTHR47969:SF9">
    <property type="entry name" value="KINESIN-LIKE PROTEIN"/>
    <property type="match status" value="1"/>
</dbReference>
<gene>
    <name evidence="7" type="ORF">Sangu_1353300</name>
</gene>
<feature type="binding site" evidence="4">
    <location>
        <begin position="126"/>
        <end position="133"/>
    </location>
    <ligand>
        <name>ATP</name>
        <dbReference type="ChEBI" id="CHEBI:30616"/>
    </ligand>
</feature>
<organism evidence="7">
    <name type="scientific">Sesamum angustifolium</name>
    <dbReference type="NCBI Taxonomy" id="2727405"/>
    <lineage>
        <taxon>Eukaryota</taxon>
        <taxon>Viridiplantae</taxon>
        <taxon>Streptophyta</taxon>
        <taxon>Embryophyta</taxon>
        <taxon>Tracheophyta</taxon>
        <taxon>Spermatophyta</taxon>
        <taxon>Magnoliopsida</taxon>
        <taxon>eudicotyledons</taxon>
        <taxon>Gunneridae</taxon>
        <taxon>Pentapetalae</taxon>
        <taxon>asterids</taxon>
        <taxon>lamiids</taxon>
        <taxon>Lamiales</taxon>
        <taxon>Pedaliaceae</taxon>
        <taxon>Sesamum</taxon>
    </lineage>
</organism>
<dbReference type="SMART" id="SM00129">
    <property type="entry name" value="KISc"/>
    <property type="match status" value="1"/>
</dbReference>
<feature type="compositionally biased region" description="Low complexity" evidence="5">
    <location>
        <begin position="404"/>
        <end position="417"/>
    </location>
</feature>
<accession>A0AAW2N2W7</accession>
<dbReference type="InterPro" id="IPR036961">
    <property type="entry name" value="Kinesin_motor_dom_sf"/>
</dbReference>
<reference evidence="7" key="1">
    <citation type="submission" date="2020-06" db="EMBL/GenBank/DDBJ databases">
        <authorList>
            <person name="Li T."/>
            <person name="Hu X."/>
            <person name="Zhang T."/>
            <person name="Song X."/>
            <person name="Zhang H."/>
            <person name="Dai N."/>
            <person name="Sheng W."/>
            <person name="Hou X."/>
            <person name="Wei L."/>
        </authorList>
    </citation>
    <scope>NUCLEOTIDE SEQUENCE</scope>
    <source>
        <strain evidence="7">G01</strain>
        <tissue evidence="7">Leaf</tissue>
    </source>
</reference>
<dbReference type="GO" id="GO:0007018">
    <property type="term" value="P:microtubule-based movement"/>
    <property type="evidence" value="ECO:0007669"/>
    <property type="project" value="InterPro"/>
</dbReference>
<dbReference type="Gene3D" id="3.40.850.10">
    <property type="entry name" value="Kinesin motor domain"/>
    <property type="match status" value="1"/>
</dbReference>
<sequence length="586" mass="64478">METQVENSSFAAVQAESLSTPAKNHHHPSSISKVRVVLRIRPFLPQEISSINGSPISCVSLQESEPSSDEVTVLLKDQDTSRNECYKLDAFFGQEDNNVSEIFEREVRPLIPGVFEGYNATVFAYGATGSGKTYTMQGSDKLPGLMPLALSSILSMCKSTGSIVAISYYEIYLDKCYDLLEPKEKEIMVWNDKDGQMHLKGLAQIDVDSMAKFHEVFSSALQRRKVAHTVLNDVSSRSHAVLVITISTPSHDVVNNAVTGKLNLIDLAGEYQESVHTVSLAARSRHVSNFVCSAQKNVNSNMKVDMEAKLLAWLESKGKTKSSQRMGLFHSPFPGRTPSSVKSTRKLNTCTHSNDTKAVRDQLSDARRSPCIAGKNLFHGGVHADKSHEAQNLAAAETNKERSVAPPSSNASESNSAIPDELLSWEEEARISKCVNAGTVSPVNKEIKELQSPQRKVLSPIDVNTGKAHFIPSDPKTPKLHTVQDGQENNFQELGTPLDKFTARSSNLKSSLVQEYIEFLNTASREELLELKGIGQKIAEYIIELRETSPLKSLGDLEKTGLSSKQVHNMFGRAARGVLEKFIHNP</sequence>
<name>A0AAW2N2W7_9LAMI</name>
<dbReference type="Pfam" id="PF00225">
    <property type="entry name" value="Kinesin"/>
    <property type="match status" value="1"/>
</dbReference>
<comment type="caution">
    <text evidence="7">The sequence shown here is derived from an EMBL/GenBank/DDBJ whole genome shotgun (WGS) entry which is preliminary data.</text>
</comment>
<dbReference type="GO" id="GO:0003777">
    <property type="term" value="F:microtubule motor activity"/>
    <property type="evidence" value="ECO:0007669"/>
    <property type="project" value="InterPro"/>
</dbReference>
<keyword evidence="2 4" id="KW-0505">Motor protein</keyword>
<dbReference type="SUPFAM" id="SSF47781">
    <property type="entry name" value="RuvA domain 2-like"/>
    <property type="match status" value="1"/>
</dbReference>
<evidence type="ECO:0000259" key="6">
    <source>
        <dbReference type="PROSITE" id="PS50067"/>
    </source>
</evidence>
<keyword evidence="1" id="KW-0493">Microtubule</keyword>
<evidence type="ECO:0000256" key="1">
    <source>
        <dbReference type="ARBA" id="ARBA00022701"/>
    </source>
</evidence>
<dbReference type="GO" id="GO:0005524">
    <property type="term" value="F:ATP binding"/>
    <property type="evidence" value="ECO:0007669"/>
    <property type="project" value="UniProtKB-UniRule"/>
</dbReference>
<keyword evidence="4" id="KW-0547">Nucleotide-binding</keyword>
<dbReference type="Gene3D" id="1.10.150.280">
    <property type="entry name" value="AF1531-like domain"/>
    <property type="match status" value="1"/>
</dbReference>
<comment type="similarity">
    <text evidence="3">Belongs to the TRAFAC class myosin-kinesin ATPase superfamily. Kinesin family. KIN-10 subfamily.</text>
</comment>
<dbReference type="InterPro" id="IPR010994">
    <property type="entry name" value="RuvA_2-like"/>
</dbReference>